<reference evidence="2" key="1">
    <citation type="submission" date="2019-12" db="EMBL/GenBank/DDBJ databases">
        <title>An insight into the sialome of adult female Ixodes ricinus ticks feeding for 6 days.</title>
        <authorList>
            <person name="Perner J."/>
            <person name="Ribeiro J.M.C."/>
        </authorList>
    </citation>
    <scope>NUCLEOTIDE SEQUENCE</scope>
    <source>
        <strain evidence="2">Semi-engorged</strain>
        <tissue evidence="2">Salivary glands</tissue>
    </source>
</reference>
<dbReference type="AlphaFoldDB" id="A0A6B0UGB6"/>
<keyword evidence="1" id="KW-0732">Signal</keyword>
<name>A0A6B0UGB6_IXORI</name>
<dbReference type="EMBL" id="GIFC01005703">
    <property type="protein sequence ID" value="MXU87786.1"/>
    <property type="molecule type" value="Transcribed_RNA"/>
</dbReference>
<proteinExistence type="predicted"/>
<evidence type="ECO:0000313" key="2">
    <source>
        <dbReference type="EMBL" id="MXU87786.1"/>
    </source>
</evidence>
<feature type="chain" id="PRO_5025564617" evidence="1">
    <location>
        <begin position="30"/>
        <end position="98"/>
    </location>
</feature>
<accession>A0A6B0UGB6</accession>
<evidence type="ECO:0000256" key="1">
    <source>
        <dbReference type="SAM" id="SignalP"/>
    </source>
</evidence>
<sequence length="98" mass="10320">MPSRACCACAGLVGVDCFCLSLQWGSAFAARAGVGSPSISVVKNGDSPPFSLPVPTFQNRQVKPLCNSVRQLRLFPVDSRLLGDAGIGGINRRCRLPS</sequence>
<organism evidence="2">
    <name type="scientific">Ixodes ricinus</name>
    <name type="common">Common tick</name>
    <name type="synonym">Acarus ricinus</name>
    <dbReference type="NCBI Taxonomy" id="34613"/>
    <lineage>
        <taxon>Eukaryota</taxon>
        <taxon>Metazoa</taxon>
        <taxon>Ecdysozoa</taxon>
        <taxon>Arthropoda</taxon>
        <taxon>Chelicerata</taxon>
        <taxon>Arachnida</taxon>
        <taxon>Acari</taxon>
        <taxon>Parasitiformes</taxon>
        <taxon>Ixodida</taxon>
        <taxon>Ixodoidea</taxon>
        <taxon>Ixodidae</taxon>
        <taxon>Ixodinae</taxon>
        <taxon>Ixodes</taxon>
    </lineage>
</organism>
<protein>
    <submittedName>
        <fullName evidence="2">Putative secreted protein</fullName>
    </submittedName>
</protein>
<feature type="signal peptide" evidence="1">
    <location>
        <begin position="1"/>
        <end position="29"/>
    </location>
</feature>